<organism evidence="2 3">
    <name type="scientific">Paenibacillus chibensis</name>
    <dbReference type="NCBI Taxonomy" id="59846"/>
    <lineage>
        <taxon>Bacteria</taxon>
        <taxon>Bacillati</taxon>
        <taxon>Bacillota</taxon>
        <taxon>Bacilli</taxon>
        <taxon>Bacillales</taxon>
        <taxon>Paenibacillaceae</taxon>
        <taxon>Paenibacillus</taxon>
    </lineage>
</organism>
<gene>
    <name evidence="2" type="ORF">P9847_09610</name>
</gene>
<proteinExistence type="predicted"/>
<dbReference type="EMBL" id="JARTLD010000025">
    <property type="protein sequence ID" value="MED5017556.1"/>
    <property type="molecule type" value="Genomic_DNA"/>
</dbReference>
<keyword evidence="3" id="KW-1185">Reference proteome</keyword>
<dbReference type="RefSeq" id="WP_328277304.1">
    <property type="nucleotide sequence ID" value="NZ_JARTLD010000025.1"/>
</dbReference>
<accession>A0ABU6PRR1</accession>
<evidence type="ECO:0000259" key="1">
    <source>
        <dbReference type="Pfam" id="PF08874"/>
    </source>
</evidence>
<comment type="caution">
    <text evidence="2">The sequence shown here is derived from an EMBL/GenBank/DDBJ whole genome shotgun (WGS) entry which is preliminary data.</text>
</comment>
<dbReference type="InterPro" id="IPR014973">
    <property type="entry name" value="DUF1835"/>
</dbReference>
<evidence type="ECO:0000313" key="2">
    <source>
        <dbReference type="EMBL" id="MED5017556.1"/>
    </source>
</evidence>
<dbReference type="Pfam" id="PF08874">
    <property type="entry name" value="DUF1835"/>
    <property type="match status" value="1"/>
</dbReference>
<protein>
    <submittedName>
        <fullName evidence="2">DUF1835 domain-containing protein</fullName>
    </submittedName>
</protein>
<sequence length="332" mass="37709">MLHIVNGDAVAETLQQGVVQGELLVWREVYPEGPVFREAVEPSHRLVRAKYLEKAMGIPEEDFIRSSEAQELQLARFREYEDIVLWFEHDLFDQTMLSYLLHWFARQSLGQTRLHLLCIGDYPGVDLFRGLGQLSASQLKTLSGTWHAVEEDELKLGSAVWEAYTSPDPKDLQQLLREDTSALPFVKEAFGLHLSRYPSTDNGLGIIEQLTLEHIDSGICSPIELFRQTGNQLHGLGMGDLQYWHVLSSMCEGKSPLLKLEGAKAFPGFVQPSADFQASRLVMTEWGTRVLRGEDHVERCGIDRWYGGVHLHGRHAAWRWDVEAKALVDCRE</sequence>
<evidence type="ECO:0000313" key="3">
    <source>
        <dbReference type="Proteomes" id="UP001343257"/>
    </source>
</evidence>
<feature type="domain" description="DUF1835" evidence="1">
    <location>
        <begin position="2"/>
        <end position="106"/>
    </location>
</feature>
<reference evidence="2 3" key="1">
    <citation type="submission" date="2023-03" db="EMBL/GenBank/DDBJ databases">
        <title>Bacillus Genome Sequencing.</title>
        <authorList>
            <person name="Dunlap C."/>
        </authorList>
    </citation>
    <scope>NUCLEOTIDE SEQUENCE [LARGE SCALE GENOMIC DNA]</scope>
    <source>
        <strain evidence="2 3">NRS-52</strain>
    </source>
</reference>
<name>A0ABU6PRR1_9BACL</name>
<dbReference type="Proteomes" id="UP001343257">
    <property type="component" value="Unassembled WGS sequence"/>
</dbReference>